<dbReference type="AlphaFoldDB" id="A0A518IL16"/>
<feature type="signal peptide" evidence="2">
    <location>
        <begin position="1"/>
        <end position="22"/>
    </location>
</feature>
<evidence type="ECO:0000313" key="3">
    <source>
        <dbReference type="EMBL" id="QDV53786.1"/>
    </source>
</evidence>
<dbReference type="OrthoDB" id="234620at2"/>
<sequence length="413" mass="47666" precursor="true">MILSHRVLIISLLCTLGCSSQSQPTGTEQDHAETAAVPAVSQKNPSVSYEEILYELGAFPVSKLTKRYWNNGHPGEVFSKGEREDVNGWLPPFWVRGNSYLTKSEKTRFGIPKAPLSYERYISFLEVETYQQTKDPLLFAIIEFTLDELHWRKIKIKNPEDLLKVYHAKMGLDNKVLWLLKRRELIDGPMVANLYRQYQDPLLFRFLIPPEPGQDDYKVFLEQLLAEKQLDTMQRFAVFTQLYQADKPTHLAGYKTLIFKNAARLPDRFDRYNMYAALIGIGDPESVKAVNHALLNDPTAQVREFLLRELKRQDQVVEYIDTIHLLCLGRGQKCVREFVPNGPGYYRDENILADSLETYLNWAKQKQTLNPKTKQKILASLQAISNDASNSFEPRSYKPGEDRFEANKPIQDQ</sequence>
<feature type="region of interest" description="Disordered" evidence="1">
    <location>
        <begin position="389"/>
        <end position="413"/>
    </location>
</feature>
<name>A0A518IL16_9PLAN</name>
<accession>A0A518IL16</accession>
<gene>
    <name evidence="3" type="ORF">Enr17x_58690</name>
</gene>
<protein>
    <recommendedName>
        <fullName evidence="5">HEAT repeat domain-containing protein</fullName>
    </recommendedName>
</protein>
<evidence type="ECO:0000313" key="4">
    <source>
        <dbReference type="Proteomes" id="UP000318313"/>
    </source>
</evidence>
<feature type="chain" id="PRO_5021937783" description="HEAT repeat domain-containing protein" evidence="2">
    <location>
        <begin position="23"/>
        <end position="413"/>
    </location>
</feature>
<dbReference type="KEGG" id="gfm:Enr17x_58690"/>
<organism evidence="3 4">
    <name type="scientific">Gimesia fumaroli</name>
    <dbReference type="NCBI Taxonomy" id="2527976"/>
    <lineage>
        <taxon>Bacteria</taxon>
        <taxon>Pseudomonadati</taxon>
        <taxon>Planctomycetota</taxon>
        <taxon>Planctomycetia</taxon>
        <taxon>Planctomycetales</taxon>
        <taxon>Planctomycetaceae</taxon>
        <taxon>Gimesia</taxon>
    </lineage>
</organism>
<reference evidence="3 4" key="1">
    <citation type="submission" date="2019-03" db="EMBL/GenBank/DDBJ databases">
        <title>Deep-cultivation of Planctomycetes and their phenomic and genomic characterization uncovers novel biology.</title>
        <authorList>
            <person name="Wiegand S."/>
            <person name="Jogler M."/>
            <person name="Boedeker C."/>
            <person name="Pinto D."/>
            <person name="Vollmers J."/>
            <person name="Rivas-Marin E."/>
            <person name="Kohn T."/>
            <person name="Peeters S.H."/>
            <person name="Heuer A."/>
            <person name="Rast P."/>
            <person name="Oberbeckmann S."/>
            <person name="Bunk B."/>
            <person name="Jeske O."/>
            <person name="Meyerdierks A."/>
            <person name="Storesund J.E."/>
            <person name="Kallscheuer N."/>
            <person name="Luecker S."/>
            <person name="Lage O.M."/>
            <person name="Pohl T."/>
            <person name="Merkel B.J."/>
            <person name="Hornburger P."/>
            <person name="Mueller R.-W."/>
            <person name="Bruemmer F."/>
            <person name="Labrenz M."/>
            <person name="Spormann A.M."/>
            <person name="Op den Camp H."/>
            <person name="Overmann J."/>
            <person name="Amann R."/>
            <person name="Jetten M.S.M."/>
            <person name="Mascher T."/>
            <person name="Medema M.H."/>
            <person name="Devos D.P."/>
            <person name="Kaster A.-K."/>
            <person name="Ovreas L."/>
            <person name="Rohde M."/>
            <person name="Galperin M.Y."/>
            <person name="Jogler C."/>
        </authorList>
    </citation>
    <scope>NUCLEOTIDE SEQUENCE [LARGE SCALE GENOMIC DNA]</scope>
    <source>
        <strain evidence="3 4">Enr17</strain>
    </source>
</reference>
<feature type="compositionally biased region" description="Basic and acidic residues" evidence="1">
    <location>
        <begin position="395"/>
        <end position="406"/>
    </location>
</feature>
<keyword evidence="2" id="KW-0732">Signal</keyword>
<evidence type="ECO:0000256" key="2">
    <source>
        <dbReference type="SAM" id="SignalP"/>
    </source>
</evidence>
<evidence type="ECO:0008006" key="5">
    <source>
        <dbReference type="Google" id="ProtNLM"/>
    </source>
</evidence>
<evidence type="ECO:0000256" key="1">
    <source>
        <dbReference type="SAM" id="MobiDB-lite"/>
    </source>
</evidence>
<dbReference type="RefSeq" id="WP_145313537.1">
    <property type="nucleotide sequence ID" value="NZ_CP037452.1"/>
</dbReference>
<dbReference type="EMBL" id="CP037452">
    <property type="protein sequence ID" value="QDV53786.1"/>
    <property type="molecule type" value="Genomic_DNA"/>
</dbReference>
<proteinExistence type="predicted"/>
<keyword evidence="4" id="KW-1185">Reference proteome</keyword>
<dbReference type="Proteomes" id="UP000318313">
    <property type="component" value="Chromosome"/>
</dbReference>